<dbReference type="Pfam" id="PF01477">
    <property type="entry name" value="PLAT"/>
    <property type="match status" value="2"/>
</dbReference>
<dbReference type="SUPFAM" id="SSF49723">
    <property type="entry name" value="Lipase/lipooxygenase domain (PLAT/LH2 domain)"/>
    <property type="match status" value="3"/>
</dbReference>
<dbReference type="AlphaFoldDB" id="A0AAV4GPD6"/>
<dbReference type="PANTHER" id="PTHR45901:SF7">
    <property type="entry name" value="OXYGEN-REGULATED PROTEIN 1"/>
    <property type="match status" value="1"/>
</dbReference>
<dbReference type="Gene3D" id="2.40.180.10">
    <property type="entry name" value="Catalase core domain"/>
    <property type="match status" value="1"/>
</dbReference>
<dbReference type="PROSITE" id="PS50095">
    <property type="entry name" value="PLAT"/>
    <property type="match status" value="2"/>
</dbReference>
<keyword evidence="4" id="KW-1185">Reference proteome</keyword>
<dbReference type="EMBL" id="BMAT01012134">
    <property type="protein sequence ID" value="GFR86793.1"/>
    <property type="molecule type" value="Genomic_DNA"/>
</dbReference>
<dbReference type="Gene3D" id="2.60.60.20">
    <property type="entry name" value="PLAT/LH2 domain"/>
    <property type="match status" value="2"/>
</dbReference>
<evidence type="ECO:0000256" key="1">
    <source>
        <dbReference type="PROSITE-ProRule" id="PRU00152"/>
    </source>
</evidence>
<protein>
    <submittedName>
        <fullName evidence="3">Lipoxygenase-like protein domain-containing protein 1</fullName>
    </submittedName>
</protein>
<gene>
    <name evidence="3" type="ORF">ElyMa_006061700</name>
</gene>
<dbReference type="PANTHER" id="PTHR45901">
    <property type="entry name" value="PROTEIN CBG12474"/>
    <property type="match status" value="1"/>
</dbReference>
<sequence length="423" mass="46268">MIKLKDCDTLQEFSFEFNNWISCSEVNQDGMVELPAIRPDIVPLSENVYKLKITTGDLPCAETSAEVSVMLIGEWGDSGHRCLTKPLNSGEPFRRGQTDEFELRLLNLGRVSHLLLGHGEHGRGKGWFAAQVTVNFAGPNGDQMEAIFPCNRWLDSGVDDRKTLREFPAMGTVALKEVVSPERRETSDGKWTVHIKMAASEKLDISKGLDSARQGISLVAYGTEGITGPVELGKDMTGKFEPGQTEMFKGVQLGHVGDLTKIRVSSGLEGDPSACWAVEEVLMLNEMSKERLKFDFSGCIGQCGGDVRKERPVVRPGTIVPPLVTYTVRVDTEDVADGGTSARVYVTLYGSQGDSGRRLLHTTAGIMPFGQGQKQSFSIEAVDLGDLEKVVVTKGPGDPWMLNQMVVKAGQFGPVEHTFIWSK</sequence>
<comment type="caution">
    <text evidence="3">The sequence shown here is derived from an EMBL/GenBank/DDBJ whole genome shotgun (WGS) entry which is preliminary data.</text>
</comment>
<dbReference type="InterPro" id="IPR001024">
    <property type="entry name" value="PLAT/LH2_dom"/>
</dbReference>
<dbReference type="InterPro" id="IPR052970">
    <property type="entry name" value="Inner_ear_hair_cell_LOXHD"/>
</dbReference>
<dbReference type="InterPro" id="IPR036392">
    <property type="entry name" value="PLAT/LH2_dom_sf"/>
</dbReference>
<feature type="domain" description="PLAT" evidence="2">
    <location>
        <begin position="324"/>
        <end position="423"/>
    </location>
</feature>
<accession>A0AAV4GPD6</accession>
<evidence type="ECO:0000313" key="4">
    <source>
        <dbReference type="Proteomes" id="UP000762676"/>
    </source>
</evidence>
<comment type="caution">
    <text evidence="1">Lacks conserved residue(s) required for the propagation of feature annotation.</text>
</comment>
<organism evidence="3 4">
    <name type="scientific">Elysia marginata</name>
    <dbReference type="NCBI Taxonomy" id="1093978"/>
    <lineage>
        <taxon>Eukaryota</taxon>
        <taxon>Metazoa</taxon>
        <taxon>Spiralia</taxon>
        <taxon>Lophotrochozoa</taxon>
        <taxon>Mollusca</taxon>
        <taxon>Gastropoda</taxon>
        <taxon>Heterobranchia</taxon>
        <taxon>Euthyneura</taxon>
        <taxon>Panpulmonata</taxon>
        <taxon>Sacoglossa</taxon>
        <taxon>Placobranchoidea</taxon>
        <taxon>Plakobranchidae</taxon>
        <taxon>Elysia</taxon>
    </lineage>
</organism>
<dbReference type="Proteomes" id="UP000762676">
    <property type="component" value="Unassembled WGS sequence"/>
</dbReference>
<evidence type="ECO:0000259" key="2">
    <source>
        <dbReference type="PROSITE" id="PS50095"/>
    </source>
</evidence>
<reference evidence="3 4" key="1">
    <citation type="journal article" date="2021" name="Elife">
        <title>Chloroplast acquisition without the gene transfer in kleptoplastic sea slugs, Plakobranchus ocellatus.</title>
        <authorList>
            <person name="Maeda T."/>
            <person name="Takahashi S."/>
            <person name="Yoshida T."/>
            <person name="Shimamura S."/>
            <person name="Takaki Y."/>
            <person name="Nagai Y."/>
            <person name="Toyoda A."/>
            <person name="Suzuki Y."/>
            <person name="Arimoto A."/>
            <person name="Ishii H."/>
            <person name="Satoh N."/>
            <person name="Nishiyama T."/>
            <person name="Hasebe M."/>
            <person name="Maruyama T."/>
            <person name="Minagawa J."/>
            <person name="Obokata J."/>
            <person name="Shigenobu S."/>
        </authorList>
    </citation>
    <scope>NUCLEOTIDE SEQUENCE [LARGE SCALE GENOMIC DNA]</scope>
</reference>
<proteinExistence type="predicted"/>
<name>A0AAV4GPD6_9GAST</name>
<evidence type="ECO:0000313" key="3">
    <source>
        <dbReference type="EMBL" id="GFR86793.1"/>
    </source>
</evidence>
<feature type="domain" description="PLAT" evidence="2">
    <location>
        <begin position="47"/>
        <end position="168"/>
    </location>
</feature>